<evidence type="ECO:0000313" key="3">
    <source>
        <dbReference type="Proteomes" id="UP000069620"/>
    </source>
</evidence>
<feature type="transmembrane region" description="Helical" evidence="1">
    <location>
        <begin position="83"/>
        <end position="104"/>
    </location>
</feature>
<dbReference type="AlphaFoldDB" id="A0A124E0W7"/>
<reference evidence="3" key="1">
    <citation type="journal article" date="2016" name="Genome Announc.">
        <title>Draft Genome Sequences of Five Rapidly Growing Mycobacterium Species, M. thermoresistibile, M. fortuitum subsp. acetamidolyticum, M. canariasense, M. brisbanense, and M. novocastrense.</title>
        <authorList>
            <person name="Katahira K."/>
            <person name="Ogura Y."/>
            <person name="Gotoh Y."/>
            <person name="Hayashi T."/>
        </authorList>
    </citation>
    <scope>NUCLEOTIDE SEQUENCE [LARGE SCALE GENOMIC DNA]</scope>
    <source>
        <strain evidence="3">JCM15654</strain>
    </source>
</reference>
<protein>
    <recommendedName>
        <fullName evidence="4">Transmembrane protein</fullName>
    </recommendedName>
</protein>
<keyword evidence="1" id="KW-1133">Transmembrane helix</keyword>
<evidence type="ECO:0008006" key="4">
    <source>
        <dbReference type="Google" id="ProtNLM"/>
    </source>
</evidence>
<dbReference type="STRING" id="146020.RMCB_5896"/>
<sequence length="151" mass="15897">MTGDAFTDTLRTIEGRVLDEVWLGRWRLTGGVVAVLVLAVGAVAWWCVADTGAAQGIPAVSLAMFALAGGASAAALARRRYRWCCAAAYFSGLATVIGVGALWWLRTGHHATGLAWLVAADLAVTALAGQWLTLVFTPIERSQPDMRGGGR</sequence>
<gene>
    <name evidence="2" type="ORF">RMCB_5896</name>
</gene>
<reference evidence="3" key="2">
    <citation type="submission" date="2016-02" db="EMBL/GenBank/DDBJ databases">
        <title>Draft genome sequence of five rapidly growing Mycobacterium species.</title>
        <authorList>
            <person name="Katahira K."/>
            <person name="Gotou Y."/>
            <person name="Iida K."/>
            <person name="Ogura Y."/>
            <person name="Hayashi T."/>
        </authorList>
    </citation>
    <scope>NUCLEOTIDE SEQUENCE [LARGE SCALE GENOMIC DNA]</scope>
    <source>
        <strain evidence="3">JCM15654</strain>
    </source>
</reference>
<proteinExistence type="predicted"/>
<dbReference type="EMBL" id="BCSX01000051">
    <property type="protein sequence ID" value="GAS91800.1"/>
    <property type="molecule type" value="Genomic_DNA"/>
</dbReference>
<name>A0A124E0W7_9MYCO</name>
<feature type="transmembrane region" description="Helical" evidence="1">
    <location>
        <begin position="26"/>
        <end position="46"/>
    </location>
</feature>
<dbReference type="RefSeq" id="WP_234792282.1">
    <property type="nucleotide sequence ID" value="NZ_BCSX01000051.1"/>
</dbReference>
<keyword evidence="3" id="KW-1185">Reference proteome</keyword>
<keyword evidence="1" id="KW-0472">Membrane</keyword>
<keyword evidence="1" id="KW-0812">Transmembrane</keyword>
<evidence type="ECO:0000313" key="2">
    <source>
        <dbReference type="EMBL" id="GAS91800.1"/>
    </source>
</evidence>
<comment type="caution">
    <text evidence="2">The sequence shown here is derived from an EMBL/GenBank/DDBJ whole genome shotgun (WGS) entry which is preliminary data.</text>
</comment>
<feature type="transmembrane region" description="Helical" evidence="1">
    <location>
        <begin position="52"/>
        <end position="76"/>
    </location>
</feature>
<evidence type="ECO:0000256" key="1">
    <source>
        <dbReference type="SAM" id="Phobius"/>
    </source>
</evidence>
<organism evidence="2 3">
    <name type="scientific">Mycolicibacterium brisbanense</name>
    <dbReference type="NCBI Taxonomy" id="146020"/>
    <lineage>
        <taxon>Bacteria</taxon>
        <taxon>Bacillati</taxon>
        <taxon>Actinomycetota</taxon>
        <taxon>Actinomycetes</taxon>
        <taxon>Mycobacteriales</taxon>
        <taxon>Mycobacteriaceae</taxon>
        <taxon>Mycolicibacterium</taxon>
    </lineage>
</organism>
<accession>A0A124E0W7</accession>
<feature type="transmembrane region" description="Helical" evidence="1">
    <location>
        <begin position="116"/>
        <end position="137"/>
    </location>
</feature>
<dbReference type="Proteomes" id="UP000069620">
    <property type="component" value="Unassembled WGS sequence"/>
</dbReference>